<evidence type="ECO:0000256" key="5">
    <source>
        <dbReference type="ARBA" id="ARBA00022692"/>
    </source>
</evidence>
<dbReference type="InterPro" id="IPR050256">
    <property type="entry name" value="Glycosyltransferase_2"/>
</dbReference>
<dbReference type="CDD" id="cd04187">
    <property type="entry name" value="DPM1_like_bac"/>
    <property type="match status" value="1"/>
</dbReference>
<keyword evidence="7 9" id="KW-0472">Membrane</keyword>
<feature type="transmembrane region" description="Helical" evidence="9">
    <location>
        <begin position="231"/>
        <end position="253"/>
    </location>
</feature>
<keyword evidence="4 11" id="KW-0808">Transferase</keyword>
<comment type="similarity">
    <text evidence="8">Belongs to the glycosyltransferase 2 family. GtrB subfamily.</text>
</comment>
<reference evidence="11" key="1">
    <citation type="submission" date="2020-02" db="EMBL/GenBank/DDBJ databases">
        <authorList>
            <person name="Meier V. D."/>
        </authorList>
    </citation>
    <scope>NUCLEOTIDE SEQUENCE</scope>
    <source>
        <strain evidence="11">AVDCRST_MAG30</strain>
    </source>
</reference>
<comment type="subcellular location">
    <subcellularLocation>
        <location evidence="1">Cell membrane</location>
        <topology evidence="1">Multi-pass membrane protein</topology>
    </subcellularLocation>
</comment>
<evidence type="ECO:0000256" key="9">
    <source>
        <dbReference type="SAM" id="Phobius"/>
    </source>
</evidence>
<dbReference type="InterPro" id="IPR001173">
    <property type="entry name" value="Glyco_trans_2-like"/>
</dbReference>
<dbReference type="FunFam" id="3.90.550.10:FF:000079">
    <property type="entry name" value="Probable glycosyl transferase"/>
    <property type="match status" value="1"/>
</dbReference>
<dbReference type="GO" id="GO:0005886">
    <property type="term" value="C:plasma membrane"/>
    <property type="evidence" value="ECO:0007669"/>
    <property type="project" value="UniProtKB-SubCell"/>
</dbReference>
<evidence type="ECO:0000256" key="4">
    <source>
        <dbReference type="ARBA" id="ARBA00022679"/>
    </source>
</evidence>
<dbReference type="GO" id="GO:0016757">
    <property type="term" value="F:glycosyltransferase activity"/>
    <property type="evidence" value="ECO:0007669"/>
    <property type="project" value="UniProtKB-KW"/>
</dbReference>
<evidence type="ECO:0000256" key="6">
    <source>
        <dbReference type="ARBA" id="ARBA00022989"/>
    </source>
</evidence>
<keyword evidence="2" id="KW-1003">Cell membrane</keyword>
<dbReference type="Gene3D" id="3.90.550.10">
    <property type="entry name" value="Spore Coat Polysaccharide Biosynthesis Protein SpsA, Chain A"/>
    <property type="match status" value="1"/>
</dbReference>
<name>A0A6J4S649_9ACTN</name>
<evidence type="ECO:0000313" key="11">
    <source>
        <dbReference type="EMBL" id="CAA9484455.1"/>
    </source>
</evidence>
<dbReference type="EMBL" id="CADCVS010000165">
    <property type="protein sequence ID" value="CAA9484455.1"/>
    <property type="molecule type" value="Genomic_DNA"/>
</dbReference>
<keyword evidence="6 9" id="KW-1133">Transmembrane helix</keyword>
<dbReference type="InterPro" id="IPR029044">
    <property type="entry name" value="Nucleotide-diphossugar_trans"/>
</dbReference>
<evidence type="ECO:0000256" key="7">
    <source>
        <dbReference type="ARBA" id="ARBA00023136"/>
    </source>
</evidence>
<organism evidence="11">
    <name type="scientific">uncultured Solirubrobacteraceae bacterium</name>
    <dbReference type="NCBI Taxonomy" id="1162706"/>
    <lineage>
        <taxon>Bacteria</taxon>
        <taxon>Bacillati</taxon>
        <taxon>Actinomycetota</taxon>
        <taxon>Thermoleophilia</taxon>
        <taxon>Solirubrobacterales</taxon>
        <taxon>Solirubrobacteraceae</taxon>
        <taxon>environmental samples</taxon>
    </lineage>
</organism>
<dbReference type="SUPFAM" id="SSF53448">
    <property type="entry name" value="Nucleotide-diphospho-sugar transferases"/>
    <property type="match status" value="1"/>
</dbReference>
<gene>
    <name evidence="11" type="ORF">AVDCRST_MAG30-998</name>
</gene>
<evidence type="ECO:0000256" key="3">
    <source>
        <dbReference type="ARBA" id="ARBA00022676"/>
    </source>
</evidence>
<evidence type="ECO:0000256" key="1">
    <source>
        <dbReference type="ARBA" id="ARBA00004651"/>
    </source>
</evidence>
<evidence type="ECO:0000259" key="10">
    <source>
        <dbReference type="Pfam" id="PF00535"/>
    </source>
</evidence>
<feature type="domain" description="Glycosyltransferase 2-like" evidence="10">
    <location>
        <begin position="9"/>
        <end position="170"/>
    </location>
</feature>
<accession>A0A6J4S649</accession>
<dbReference type="PANTHER" id="PTHR48090:SF1">
    <property type="entry name" value="PROPHAGE BACTOPRENOL GLUCOSYL TRANSFERASE HOMOLOG"/>
    <property type="match status" value="1"/>
</dbReference>
<evidence type="ECO:0000256" key="2">
    <source>
        <dbReference type="ARBA" id="ARBA00022475"/>
    </source>
</evidence>
<evidence type="ECO:0000256" key="8">
    <source>
        <dbReference type="ARBA" id="ARBA00038152"/>
    </source>
</evidence>
<dbReference type="PANTHER" id="PTHR48090">
    <property type="entry name" value="UNDECAPRENYL-PHOSPHATE 4-DEOXY-4-FORMAMIDO-L-ARABINOSE TRANSFERASE-RELATED"/>
    <property type="match status" value="1"/>
</dbReference>
<protein>
    <submittedName>
        <fullName evidence="11">Polymyxin resistance protein ArnC, glycosyl transferase</fullName>
        <ecNumber evidence="11">2.4.-.-</ecNumber>
    </submittedName>
</protein>
<sequence length="314" mass="34764">MARELHLLSVVAPMLDEERVVGAFHARVSSALAQIPYELVIVDDGSTDGTPALLDEIERADERVRVVHLSRPFGHQLALTAGLDHARGDAVVLIDGDLQDPPEVIPQLVERWRDGVDVVVAKRRVRAGETRFKLATARGFYALMGRLAQVPLEPNAGDFRLLDRQVVDALGDLRERNRFLRGMTAWVGFETDVVEYDREARSAGATKFSLGKMLRFGFDGVTSFSHVPLQIATLLGLAFAVVAFALLPLTIIARYAGIYDRGVPSVLFAVLLIGGIQLMTLGVIGEYVGRIYDEVKRRPLYVVKRREDEAEHPE</sequence>
<feature type="transmembrane region" description="Helical" evidence="9">
    <location>
        <begin position="265"/>
        <end position="288"/>
    </location>
</feature>
<dbReference type="Pfam" id="PF00535">
    <property type="entry name" value="Glycos_transf_2"/>
    <property type="match status" value="1"/>
</dbReference>
<keyword evidence="5 9" id="KW-0812">Transmembrane</keyword>
<dbReference type="AlphaFoldDB" id="A0A6J4S649"/>
<keyword evidence="3 11" id="KW-0328">Glycosyltransferase</keyword>
<proteinExistence type="inferred from homology"/>
<dbReference type="EC" id="2.4.-.-" evidence="11"/>